<accession>T1JLC9</accession>
<reference evidence="1" key="2">
    <citation type="submission" date="2015-02" db="UniProtKB">
        <authorList>
            <consortium name="EnsemblMetazoa"/>
        </authorList>
    </citation>
    <scope>IDENTIFICATION</scope>
</reference>
<dbReference type="AlphaFoldDB" id="T1JLC9"/>
<dbReference type="EnsemblMetazoa" id="SMAR014659-RA">
    <property type="protein sequence ID" value="SMAR014659-PA"/>
    <property type="gene ID" value="SMAR014659"/>
</dbReference>
<name>T1JLC9_STRMM</name>
<protein>
    <submittedName>
        <fullName evidence="1">Uncharacterized protein</fullName>
    </submittedName>
</protein>
<evidence type="ECO:0000313" key="1">
    <source>
        <dbReference type="EnsemblMetazoa" id="SMAR014659-PA"/>
    </source>
</evidence>
<dbReference type="HOGENOM" id="CLU_1973286_0_0_1"/>
<keyword evidence="2" id="KW-1185">Reference proteome</keyword>
<organism evidence="1 2">
    <name type="scientific">Strigamia maritima</name>
    <name type="common">European centipede</name>
    <name type="synonym">Geophilus maritimus</name>
    <dbReference type="NCBI Taxonomy" id="126957"/>
    <lineage>
        <taxon>Eukaryota</taxon>
        <taxon>Metazoa</taxon>
        <taxon>Ecdysozoa</taxon>
        <taxon>Arthropoda</taxon>
        <taxon>Myriapoda</taxon>
        <taxon>Chilopoda</taxon>
        <taxon>Pleurostigmophora</taxon>
        <taxon>Geophilomorpha</taxon>
        <taxon>Linotaeniidae</taxon>
        <taxon>Strigamia</taxon>
    </lineage>
</organism>
<sequence>MTSNCGKTFPLPATCLYSAIKSVNDDMLASKSSTVMPSTFKLPFFYTTSQTAIVNPSKLMQNLCYYSMLILNTDVQLVELNIIQLSTLLDSRKRIMLNMFLHRDQMTFTFLMEFQHPLNHKLVPNLK</sequence>
<proteinExistence type="predicted"/>
<evidence type="ECO:0000313" key="2">
    <source>
        <dbReference type="Proteomes" id="UP000014500"/>
    </source>
</evidence>
<dbReference type="Proteomes" id="UP000014500">
    <property type="component" value="Unassembled WGS sequence"/>
</dbReference>
<dbReference type="EMBL" id="JH431307">
    <property type="status" value="NOT_ANNOTATED_CDS"/>
    <property type="molecule type" value="Genomic_DNA"/>
</dbReference>
<reference evidence="2" key="1">
    <citation type="submission" date="2011-05" db="EMBL/GenBank/DDBJ databases">
        <authorList>
            <person name="Richards S.R."/>
            <person name="Qu J."/>
            <person name="Jiang H."/>
            <person name="Jhangiani S.N."/>
            <person name="Agravi P."/>
            <person name="Goodspeed R."/>
            <person name="Gross S."/>
            <person name="Mandapat C."/>
            <person name="Jackson L."/>
            <person name="Mathew T."/>
            <person name="Pu L."/>
            <person name="Thornton R."/>
            <person name="Saada N."/>
            <person name="Wilczek-Boney K.B."/>
            <person name="Lee S."/>
            <person name="Kovar C."/>
            <person name="Wu Y."/>
            <person name="Scherer S.E."/>
            <person name="Worley K.C."/>
            <person name="Muzny D.M."/>
            <person name="Gibbs R."/>
        </authorList>
    </citation>
    <scope>NUCLEOTIDE SEQUENCE</scope>
    <source>
        <strain evidence="2">Brora</strain>
    </source>
</reference>